<dbReference type="GO" id="GO:0009313">
    <property type="term" value="P:oligosaccharide catabolic process"/>
    <property type="evidence" value="ECO:0007669"/>
    <property type="project" value="TreeGrafter"/>
</dbReference>
<dbReference type="InterPro" id="IPR028995">
    <property type="entry name" value="Glyco_hydro_57/38_cen_sf"/>
</dbReference>
<evidence type="ECO:0000256" key="5">
    <source>
        <dbReference type="SAM" id="MobiDB-lite"/>
    </source>
</evidence>
<dbReference type="InterPro" id="IPR000602">
    <property type="entry name" value="Glyco_hydro_38_N"/>
</dbReference>
<feature type="compositionally biased region" description="Low complexity" evidence="5">
    <location>
        <begin position="378"/>
        <end position="397"/>
    </location>
</feature>
<organism evidence="7 8">
    <name type="scientific">Geodia barretti</name>
    <name type="common">Barrett's horny sponge</name>
    <dbReference type="NCBI Taxonomy" id="519541"/>
    <lineage>
        <taxon>Eukaryota</taxon>
        <taxon>Metazoa</taxon>
        <taxon>Porifera</taxon>
        <taxon>Demospongiae</taxon>
        <taxon>Heteroscleromorpha</taxon>
        <taxon>Tetractinellida</taxon>
        <taxon>Astrophorina</taxon>
        <taxon>Geodiidae</taxon>
        <taxon>Geodia</taxon>
    </lineage>
</organism>
<dbReference type="GO" id="GO:0006013">
    <property type="term" value="P:mannose metabolic process"/>
    <property type="evidence" value="ECO:0007669"/>
    <property type="project" value="InterPro"/>
</dbReference>
<dbReference type="Pfam" id="PF07748">
    <property type="entry name" value="Glyco_hydro_38C"/>
    <property type="match status" value="1"/>
</dbReference>
<evidence type="ECO:0000256" key="1">
    <source>
        <dbReference type="ARBA" id="ARBA00009792"/>
    </source>
</evidence>
<protein>
    <submittedName>
        <fullName evidence="7">Alpha-mannosidase G</fullName>
    </submittedName>
</protein>
<comment type="similarity">
    <text evidence="1">Belongs to the glycosyl hydrolase 38 family.</text>
</comment>
<dbReference type="Gene3D" id="1.20.1270.50">
    <property type="entry name" value="Glycoside hydrolase family 38, central domain"/>
    <property type="match status" value="1"/>
</dbReference>
<dbReference type="GO" id="GO:0030246">
    <property type="term" value="F:carbohydrate binding"/>
    <property type="evidence" value="ECO:0007669"/>
    <property type="project" value="InterPro"/>
</dbReference>
<keyword evidence="3" id="KW-0378">Hydrolase</keyword>
<evidence type="ECO:0000256" key="3">
    <source>
        <dbReference type="ARBA" id="ARBA00022801"/>
    </source>
</evidence>
<dbReference type="Proteomes" id="UP001174909">
    <property type="component" value="Unassembled WGS sequence"/>
</dbReference>
<gene>
    <name evidence="7" type="ORF">GBAR_LOCUS6720</name>
</gene>
<dbReference type="Pfam" id="PF01074">
    <property type="entry name" value="Glyco_hydro_38N"/>
    <property type="match status" value="1"/>
</dbReference>
<accession>A0AA35REU1</accession>
<dbReference type="InterPro" id="IPR037094">
    <property type="entry name" value="Glyco_hydro_38_cen_sf"/>
</dbReference>
<sequence length="722" mass="77982">MGVGRGGGDARSDTGAARRAARRVLAAPGGAHRPRAHRRRVAVAGDRERHKNVHSFATQLRMLSAYPEMVFAHSTPAVYRAVQEDAPALIPQIKHQIAAGRWELMGGFEVEPDVNMPAGEALARSAVYGNRFIAAFTGAPSDVCWIPDVFGYSNCLPQILHLAGISGFYTTKITWSQVSRFPYTSFVWRGSDAESEVVAHLATTGYNGQVRLEENRGALRRHRQLDVHDAMLIGTGLGDGGGGPSEAEAERARRFRDLAGSPRHTWRTSASFFAELERVRDRLPVYQGELYMEAHRGVLTSQAEYKRLYRACEVALRTHEALRVADGGRPLGEQAWLRVLFGQFHDALPGSSIGRVYEDLEAERPAATPPWPVWGPVRRGSTTASSRRRSTTAASSSGLVVDGRRLELTGAAGLRLGHDDPHNYDAWEIDHYTAGTMRPVADRLQLAVAEHSGRRGVLAGRAPMGDSSRATVRYLLDPGSRYLVMSRHRLAGGAPAAPLPPATGYRGRTATFGAPFGSIERPQLPGRPEDEAMWEVAGSRWAAVHDDDGTGLAVLTEAKYGFSCFDGELGVSLLKAARHPDPAADTGRHTIRFAVGLHQPATLGSGPDAVLSSACAADALFAPVPTTVAGAARPSPFVLEHPGSLCPAWVLPSETGSGYVIRLHETAGRRGTAELRLAKPAGAVTLADFREQERGAPRRVDETTCLIDYAPYQIVSVLVRSP</sequence>
<dbReference type="PANTHER" id="PTHR46017">
    <property type="entry name" value="ALPHA-MANNOSIDASE 2C1"/>
    <property type="match status" value="1"/>
</dbReference>
<feature type="compositionally biased region" description="Basic residues" evidence="5">
    <location>
        <begin position="32"/>
        <end position="41"/>
    </location>
</feature>
<dbReference type="SUPFAM" id="SSF88688">
    <property type="entry name" value="Families 57/38 glycoside transferase middle domain"/>
    <property type="match status" value="1"/>
</dbReference>
<reference evidence="7" key="1">
    <citation type="submission" date="2023-03" db="EMBL/GenBank/DDBJ databases">
        <authorList>
            <person name="Steffen K."/>
            <person name="Cardenas P."/>
        </authorList>
    </citation>
    <scope>NUCLEOTIDE SEQUENCE</scope>
</reference>
<keyword evidence="4" id="KW-0326">Glycosidase</keyword>
<dbReference type="Gene3D" id="3.20.110.10">
    <property type="entry name" value="Glycoside hydrolase 38, N terminal domain"/>
    <property type="match status" value="1"/>
</dbReference>
<evidence type="ECO:0000256" key="2">
    <source>
        <dbReference type="ARBA" id="ARBA00022723"/>
    </source>
</evidence>
<proteinExistence type="inferred from homology"/>
<feature type="region of interest" description="Disordered" evidence="5">
    <location>
        <begin position="368"/>
        <end position="397"/>
    </location>
</feature>
<evidence type="ECO:0000256" key="4">
    <source>
        <dbReference type="ARBA" id="ARBA00023295"/>
    </source>
</evidence>
<dbReference type="InterPro" id="IPR011013">
    <property type="entry name" value="Gal_mutarotase_sf_dom"/>
</dbReference>
<dbReference type="SUPFAM" id="SSF88713">
    <property type="entry name" value="Glycoside hydrolase/deacetylase"/>
    <property type="match status" value="1"/>
</dbReference>
<keyword evidence="2" id="KW-0479">Metal-binding</keyword>
<evidence type="ECO:0000313" key="7">
    <source>
        <dbReference type="EMBL" id="CAI8010169.1"/>
    </source>
</evidence>
<dbReference type="GO" id="GO:0046872">
    <property type="term" value="F:metal ion binding"/>
    <property type="evidence" value="ECO:0007669"/>
    <property type="project" value="UniProtKB-KW"/>
</dbReference>
<comment type="caution">
    <text evidence="7">The sequence shown here is derived from an EMBL/GenBank/DDBJ whole genome shotgun (WGS) entry which is preliminary data.</text>
</comment>
<dbReference type="InterPro" id="IPR011682">
    <property type="entry name" value="Glyco_hydro_38_C"/>
</dbReference>
<dbReference type="GO" id="GO:0004559">
    <property type="term" value="F:alpha-mannosidase activity"/>
    <property type="evidence" value="ECO:0007669"/>
    <property type="project" value="InterPro"/>
</dbReference>
<dbReference type="InterPro" id="IPR027291">
    <property type="entry name" value="Glyco_hydro_38_N_sf"/>
</dbReference>
<dbReference type="SUPFAM" id="SSF74650">
    <property type="entry name" value="Galactose mutarotase-like"/>
    <property type="match status" value="1"/>
</dbReference>
<dbReference type="SMART" id="SM00872">
    <property type="entry name" value="Alpha-mann_mid"/>
    <property type="match status" value="1"/>
</dbReference>
<dbReference type="PANTHER" id="PTHR46017:SF1">
    <property type="entry name" value="ALPHA-MANNOSIDASE 2C1"/>
    <property type="match status" value="1"/>
</dbReference>
<feature type="domain" description="Glycoside hydrolase family 38 central" evidence="6">
    <location>
        <begin position="293"/>
        <end position="364"/>
    </location>
</feature>
<dbReference type="Gene3D" id="2.70.98.30">
    <property type="entry name" value="Golgi alpha-mannosidase II, domain 4"/>
    <property type="match status" value="1"/>
</dbReference>
<dbReference type="AlphaFoldDB" id="A0AA35REU1"/>
<keyword evidence="8" id="KW-1185">Reference proteome</keyword>
<evidence type="ECO:0000313" key="8">
    <source>
        <dbReference type="Proteomes" id="UP001174909"/>
    </source>
</evidence>
<dbReference type="InterPro" id="IPR015341">
    <property type="entry name" value="Glyco_hydro_38_cen"/>
</dbReference>
<dbReference type="InterPro" id="IPR011330">
    <property type="entry name" value="Glyco_hydro/deAcase_b/a-brl"/>
</dbReference>
<evidence type="ECO:0000259" key="6">
    <source>
        <dbReference type="SMART" id="SM00872"/>
    </source>
</evidence>
<name>A0AA35REU1_GEOBA</name>
<dbReference type="EMBL" id="CASHTH010001011">
    <property type="protein sequence ID" value="CAI8010169.1"/>
    <property type="molecule type" value="Genomic_DNA"/>
</dbReference>
<feature type="region of interest" description="Disordered" evidence="5">
    <location>
        <begin position="25"/>
        <end position="48"/>
    </location>
</feature>
<dbReference type="Pfam" id="PF09261">
    <property type="entry name" value="Alpha-mann_mid"/>
    <property type="match status" value="1"/>
</dbReference>